<evidence type="ECO:0000313" key="2">
    <source>
        <dbReference type="Proteomes" id="UP000555393"/>
    </source>
</evidence>
<reference evidence="1 2" key="1">
    <citation type="submission" date="2020-08" db="EMBL/GenBank/DDBJ databases">
        <title>Genomic Encyclopedia of Type Strains, Phase IV (KMG-IV): sequencing the most valuable type-strain genomes for metagenomic binning, comparative biology and taxonomic classification.</title>
        <authorList>
            <person name="Goeker M."/>
        </authorList>
    </citation>
    <scope>NUCLEOTIDE SEQUENCE [LARGE SCALE GENOMIC DNA]</scope>
    <source>
        <strain evidence="1 2">DSM 22336</strain>
    </source>
</reference>
<dbReference type="EMBL" id="JACIIU010000072">
    <property type="protein sequence ID" value="MBB6262705.1"/>
    <property type="molecule type" value="Genomic_DNA"/>
</dbReference>
<keyword evidence="2" id="KW-1185">Reference proteome</keyword>
<name>A0A841LWD8_9HYPH</name>
<evidence type="ECO:0000313" key="1">
    <source>
        <dbReference type="EMBL" id="MBB6262705.1"/>
    </source>
</evidence>
<protein>
    <submittedName>
        <fullName evidence="1">Uncharacterized protein</fullName>
    </submittedName>
</protein>
<gene>
    <name evidence="1" type="ORF">FHS77_003293</name>
</gene>
<organism evidence="1 2">
    <name type="scientific">Paenochrobactrum gallinarii</name>
    <dbReference type="NCBI Taxonomy" id="643673"/>
    <lineage>
        <taxon>Bacteria</taxon>
        <taxon>Pseudomonadati</taxon>
        <taxon>Pseudomonadota</taxon>
        <taxon>Alphaproteobacteria</taxon>
        <taxon>Hyphomicrobiales</taxon>
        <taxon>Brucellaceae</taxon>
        <taxon>Paenochrobactrum</taxon>
    </lineage>
</organism>
<proteinExistence type="predicted"/>
<dbReference type="AlphaFoldDB" id="A0A841LWD8"/>
<sequence length="31" mass="3568">MNAHDSIMQGLNDALAFAQRYYYVSDSAHDY</sequence>
<comment type="caution">
    <text evidence="1">The sequence shown here is derived from an EMBL/GenBank/DDBJ whole genome shotgun (WGS) entry which is preliminary data.</text>
</comment>
<accession>A0A841LWD8</accession>
<dbReference type="Proteomes" id="UP000555393">
    <property type="component" value="Unassembled WGS sequence"/>
</dbReference>